<accession>A0AAD7K5L2</accession>
<dbReference type="Proteomes" id="UP001215280">
    <property type="component" value="Unassembled WGS sequence"/>
</dbReference>
<dbReference type="InterPro" id="IPR000909">
    <property type="entry name" value="PLipase_C_PInositol-sp_X_dom"/>
</dbReference>
<name>A0AAD7K5L2_9AGAR</name>
<dbReference type="SMART" id="SM00148">
    <property type="entry name" value="PLCXc"/>
    <property type="match status" value="1"/>
</dbReference>
<organism evidence="2 3">
    <name type="scientific">Mycena maculata</name>
    <dbReference type="NCBI Taxonomy" id="230809"/>
    <lineage>
        <taxon>Eukaryota</taxon>
        <taxon>Fungi</taxon>
        <taxon>Dikarya</taxon>
        <taxon>Basidiomycota</taxon>
        <taxon>Agaricomycotina</taxon>
        <taxon>Agaricomycetes</taxon>
        <taxon>Agaricomycetidae</taxon>
        <taxon>Agaricales</taxon>
        <taxon>Marasmiineae</taxon>
        <taxon>Mycenaceae</taxon>
        <taxon>Mycena</taxon>
    </lineage>
</organism>
<evidence type="ECO:0000313" key="3">
    <source>
        <dbReference type="Proteomes" id="UP001215280"/>
    </source>
</evidence>
<reference evidence="2" key="1">
    <citation type="submission" date="2023-03" db="EMBL/GenBank/DDBJ databases">
        <title>Massive genome expansion in bonnet fungi (Mycena s.s.) driven by repeated elements and novel gene families across ecological guilds.</title>
        <authorList>
            <consortium name="Lawrence Berkeley National Laboratory"/>
            <person name="Harder C.B."/>
            <person name="Miyauchi S."/>
            <person name="Viragh M."/>
            <person name="Kuo A."/>
            <person name="Thoen E."/>
            <person name="Andreopoulos B."/>
            <person name="Lu D."/>
            <person name="Skrede I."/>
            <person name="Drula E."/>
            <person name="Henrissat B."/>
            <person name="Morin E."/>
            <person name="Kohler A."/>
            <person name="Barry K."/>
            <person name="LaButti K."/>
            <person name="Morin E."/>
            <person name="Salamov A."/>
            <person name="Lipzen A."/>
            <person name="Mereny Z."/>
            <person name="Hegedus B."/>
            <person name="Baldrian P."/>
            <person name="Stursova M."/>
            <person name="Weitz H."/>
            <person name="Taylor A."/>
            <person name="Grigoriev I.V."/>
            <person name="Nagy L.G."/>
            <person name="Martin F."/>
            <person name="Kauserud H."/>
        </authorList>
    </citation>
    <scope>NUCLEOTIDE SEQUENCE</scope>
    <source>
        <strain evidence="2">CBHHK188m</strain>
    </source>
</reference>
<dbReference type="PANTHER" id="PTHR13593">
    <property type="match status" value="1"/>
</dbReference>
<keyword evidence="3" id="KW-1185">Reference proteome</keyword>
<comment type="caution">
    <text evidence="2">The sequence shown here is derived from an EMBL/GenBank/DDBJ whole genome shotgun (WGS) entry which is preliminary data.</text>
</comment>
<dbReference type="EMBL" id="JARJLG010000008">
    <property type="protein sequence ID" value="KAJ7778622.1"/>
    <property type="molecule type" value="Genomic_DNA"/>
</dbReference>
<dbReference type="InterPro" id="IPR017946">
    <property type="entry name" value="PLC-like_Pdiesterase_TIM-brl"/>
</dbReference>
<feature type="domain" description="Phosphatidylinositol-specific phospholipase C X" evidence="1">
    <location>
        <begin position="10"/>
        <end position="151"/>
    </location>
</feature>
<evidence type="ECO:0000259" key="1">
    <source>
        <dbReference type="SMART" id="SM00148"/>
    </source>
</evidence>
<dbReference type="Gene3D" id="3.20.20.190">
    <property type="entry name" value="Phosphatidylinositol (PI) phosphodiesterase"/>
    <property type="match status" value="1"/>
</dbReference>
<dbReference type="SUPFAM" id="SSF51695">
    <property type="entry name" value="PLC-like phosphodiesterases"/>
    <property type="match status" value="1"/>
</dbReference>
<protein>
    <submittedName>
        <fullName evidence="2">PLC-like phosphodiesterase</fullName>
    </submittedName>
</protein>
<dbReference type="GO" id="GO:0006629">
    <property type="term" value="P:lipid metabolic process"/>
    <property type="evidence" value="ECO:0007669"/>
    <property type="project" value="InterPro"/>
</dbReference>
<dbReference type="GO" id="GO:0008081">
    <property type="term" value="F:phosphoric diester hydrolase activity"/>
    <property type="evidence" value="ECO:0007669"/>
    <property type="project" value="InterPro"/>
</dbReference>
<sequence length="316" mass="35433">MASFLSAMPDDAPLSSLLIPGTHDTMAFYGWPFSQCQSISTPLSVQFHSGIRLLDIRLTEVDGRLIAYHGAYPQKEPFQGILVSVHEYLTSPEGARETIVMSIKPEARSDNFAQLVHNEISISRGGWDIWFLESRIPKLGEVRGKVVMFSRFGTGEDWEGGMGIHPTYWPDSERAGFTWMCNDTTVRTNDWYHIPSFLSIPEKVQLSTDLLLPVSDLGRVLNITYFSASSFPLAAPQTVAQGFGWPSWGLGVEGVNTRVGRWVLERLSEDGADGEKGGPRIRGWSFIDYYEEPKNVLVPLLVEFNFRGHKEGEEGW</sequence>
<proteinExistence type="predicted"/>
<gene>
    <name evidence="2" type="ORF">DFH07DRAFT_865416</name>
</gene>
<dbReference type="PROSITE" id="PS50007">
    <property type="entry name" value="PIPLC_X_DOMAIN"/>
    <property type="match status" value="1"/>
</dbReference>
<dbReference type="AlphaFoldDB" id="A0AAD7K5L2"/>
<evidence type="ECO:0000313" key="2">
    <source>
        <dbReference type="EMBL" id="KAJ7778622.1"/>
    </source>
</evidence>
<dbReference type="PANTHER" id="PTHR13593:SF113">
    <property type="entry name" value="SI:DKEY-266F7.9"/>
    <property type="match status" value="1"/>
</dbReference>
<dbReference type="InterPro" id="IPR051057">
    <property type="entry name" value="PI-PLC_domain"/>
</dbReference>